<keyword evidence="3" id="KW-1185">Reference proteome</keyword>
<organism evidence="2 3">
    <name type="scientific">Planococcus dechangensis</name>
    <dbReference type="NCBI Taxonomy" id="1176255"/>
    <lineage>
        <taxon>Bacteria</taxon>
        <taxon>Bacillati</taxon>
        <taxon>Bacillota</taxon>
        <taxon>Bacilli</taxon>
        <taxon>Bacillales</taxon>
        <taxon>Caryophanaceae</taxon>
        <taxon>Planococcus</taxon>
    </lineage>
</organism>
<dbReference type="RefSeq" id="WP_377276545.1">
    <property type="nucleotide sequence ID" value="NZ_JBHSGL010000004.1"/>
</dbReference>
<sequence length="84" mass="10210">MKAKLHQVLVFQQRVQKQMDGWIDRLSRTAIEQEERKFELMYDKPLSEKEKIEIKKHIIMKWAMILIVPVLFLILTLLNREVMM</sequence>
<gene>
    <name evidence="2" type="ORF">ACFO5U_02880</name>
</gene>
<keyword evidence="1" id="KW-1133">Transmembrane helix</keyword>
<evidence type="ECO:0000313" key="3">
    <source>
        <dbReference type="Proteomes" id="UP001595932"/>
    </source>
</evidence>
<evidence type="ECO:0000313" key="2">
    <source>
        <dbReference type="EMBL" id="MFC4711778.1"/>
    </source>
</evidence>
<comment type="caution">
    <text evidence="2">The sequence shown here is derived from an EMBL/GenBank/DDBJ whole genome shotgun (WGS) entry which is preliminary data.</text>
</comment>
<keyword evidence="1" id="KW-0812">Transmembrane</keyword>
<protein>
    <recommendedName>
        <fullName evidence="4">Anti-sigma factor</fullName>
    </recommendedName>
</protein>
<evidence type="ECO:0000256" key="1">
    <source>
        <dbReference type="SAM" id="Phobius"/>
    </source>
</evidence>
<evidence type="ECO:0008006" key="4">
    <source>
        <dbReference type="Google" id="ProtNLM"/>
    </source>
</evidence>
<dbReference type="EMBL" id="JBHSGL010000004">
    <property type="protein sequence ID" value="MFC4711778.1"/>
    <property type="molecule type" value="Genomic_DNA"/>
</dbReference>
<name>A0ABV9MAT5_9BACL</name>
<accession>A0ABV9MAT5</accession>
<keyword evidence="1" id="KW-0472">Membrane</keyword>
<feature type="transmembrane region" description="Helical" evidence="1">
    <location>
        <begin position="58"/>
        <end position="78"/>
    </location>
</feature>
<proteinExistence type="predicted"/>
<reference evidence="3" key="1">
    <citation type="journal article" date="2019" name="Int. J. Syst. Evol. Microbiol.">
        <title>The Global Catalogue of Microorganisms (GCM) 10K type strain sequencing project: providing services to taxonomists for standard genome sequencing and annotation.</title>
        <authorList>
            <consortium name="The Broad Institute Genomics Platform"/>
            <consortium name="The Broad Institute Genome Sequencing Center for Infectious Disease"/>
            <person name="Wu L."/>
            <person name="Ma J."/>
        </authorList>
    </citation>
    <scope>NUCLEOTIDE SEQUENCE [LARGE SCALE GENOMIC DNA]</scope>
    <source>
        <strain evidence="3">CGMCC 1.12151</strain>
    </source>
</reference>
<dbReference type="Proteomes" id="UP001595932">
    <property type="component" value="Unassembled WGS sequence"/>
</dbReference>